<comment type="caution">
    <text evidence="3">The sequence shown here is derived from an EMBL/GenBank/DDBJ whole genome shotgun (WGS) entry which is preliminary data.</text>
</comment>
<evidence type="ECO:0000313" key="4">
    <source>
        <dbReference type="Proteomes" id="UP000541421"/>
    </source>
</evidence>
<name>A0A7Y4L9L2_9BURK</name>
<feature type="region of interest" description="Disordered" evidence="1">
    <location>
        <begin position="26"/>
        <end position="48"/>
    </location>
</feature>
<evidence type="ECO:0000256" key="2">
    <source>
        <dbReference type="SAM" id="SignalP"/>
    </source>
</evidence>
<dbReference type="EMBL" id="JABGBO010000004">
    <property type="protein sequence ID" value="NOL49458.1"/>
    <property type="molecule type" value="Genomic_DNA"/>
</dbReference>
<keyword evidence="4" id="KW-1185">Reference proteome</keyword>
<gene>
    <name evidence="3" type="ORF">HKX40_04820</name>
</gene>
<accession>A0A7Y4L9L2</accession>
<keyword evidence="2" id="KW-0732">Signal</keyword>
<reference evidence="3 4" key="1">
    <citation type="submission" date="2020-05" db="EMBL/GenBank/DDBJ databases">
        <authorList>
            <person name="Niu N."/>
        </authorList>
    </citation>
    <scope>NUCLEOTIDE SEQUENCE [LARGE SCALE GENOMIC DNA]</scope>
    <source>
        <strain evidence="3 4">LMG10982</strain>
    </source>
</reference>
<sequence length="173" mass="18392">MKFSRTLMVLPFFVVLAACQTTGSASKNTTAASTNSSPVASTATSTTTQPTQAATVEVFAASAKKVANYRPVPLDETHTIYVSPHPIFRRTSVASVGAPVQDAQKNVYVRLNLKEHGITALKSVPKGQGFVTVIGGQVASLRGFRKDDGFYFQVRDEAAAQAITEAIVGQKTQ</sequence>
<dbReference type="Proteomes" id="UP000541421">
    <property type="component" value="Unassembled WGS sequence"/>
</dbReference>
<dbReference type="PROSITE" id="PS51257">
    <property type="entry name" value="PROKAR_LIPOPROTEIN"/>
    <property type="match status" value="1"/>
</dbReference>
<dbReference type="RefSeq" id="WP_171588426.1">
    <property type="nucleotide sequence ID" value="NZ_JABGBO010000004.1"/>
</dbReference>
<feature type="signal peptide" evidence="2">
    <location>
        <begin position="1"/>
        <end position="17"/>
    </location>
</feature>
<proteinExistence type="predicted"/>
<evidence type="ECO:0000256" key="1">
    <source>
        <dbReference type="SAM" id="MobiDB-lite"/>
    </source>
</evidence>
<organism evidence="3 4">
    <name type="scientific">Pelistega europaea</name>
    <dbReference type="NCBI Taxonomy" id="106147"/>
    <lineage>
        <taxon>Bacteria</taxon>
        <taxon>Pseudomonadati</taxon>
        <taxon>Pseudomonadota</taxon>
        <taxon>Betaproteobacteria</taxon>
        <taxon>Burkholderiales</taxon>
        <taxon>Alcaligenaceae</taxon>
        <taxon>Pelistega</taxon>
    </lineage>
</organism>
<feature type="chain" id="PRO_5031207272" description="Lipoprotein" evidence="2">
    <location>
        <begin position="18"/>
        <end position="173"/>
    </location>
</feature>
<evidence type="ECO:0008006" key="5">
    <source>
        <dbReference type="Google" id="ProtNLM"/>
    </source>
</evidence>
<protein>
    <recommendedName>
        <fullName evidence="5">Lipoprotein</fullName>
    </recommendedName>
</protein>
<evidence type="ECO:0000313" key="3">
    <source>
        <dbReference type="EMBL" id="NOL49458.1"/>
    </source>
</evidence>
<dbReference type="AlphaFoldDB" id="A0A7Y4L9L2"/>